<proteinExistence type="predicted"/>
<dbReference type="EMBL" id="CZQD01000053">
    <property type="protein sequence ID" value="CUS57985.1"/>
    <property type="molecule type" value="Genomic_DNA"/>
</dbReference>
<organism evidence="1">
    <name type="scientific">hydrothermal vent metagenome</name>
    <dbReference type="NCBI Taxonomy" id="652676"/>
    <lineage>
        <taxon>unclassified sequences</taxon>
        <taxon>metagenomes</taxon>
        <taxon>ecological metagenomes</taxon>
    </lineage>
</organism>
<sequence>MLTRALRQIDEICHGVKMDVTSCFIKGNTLQSVYAILH</sequence>
<accession>A0A160U1C0</accession>
<protein>
    <submittedName>
        <fullName evidence="1">Uncharacterized protein</fullName>
    </submittedName>
</protein>
<evidence type="ECO:0000313" key="1">
    <source>
        <dbReference type="EMBL" id="CUS57985.1"/>
    </source>
</evidence>
<gene>
    <name evidence="1" type="ORF">MGWOODY_Hyp470</name>
</gene>
<dbReference type="AlphaFoldDB" id="A0A160U1C0"/>
<name>A0A160U1C0_9ZZZZ</name>
<reference evidence="1" key="1">
    <citation type="submission" date="2015-10" db="EMBL/GenBank/DDBJ databases">
        <authorList>
            <person name="Gilbert D.G."/>
        </authorList>
    </citation>
    <scope>NUCLEOTIDE SEQUENCE</scope>
</reference>